<reference evidence="11" key="1">
    <citation type="submission" date="2020-05" db="UniProtKB">
        <authorList>
            <consortium name="EnsemblMetazoa"/>
        </authorList>
    </citation>
    <scope>IDENTIFICATION</scope>
    <source>
        <strain evidence="11">BB02</strain>
    </source>
</reference>
<dbReference type="Pfam" id="PF14369">
    <property type="entry name" value="Zn_ribbon_19"/>
    <property type="match status" value="1"/>
</dbReference>
<dbReference type="OMA" id="PNSDFTC"/>
<accession>A0A2C9L8K4</accession>
<dbReference type="InterPro" id="IPR001841">
    <property type="entry name" value="Znf_RING"/>
</dbReference>
<dbReference type="OrthoDB" id="8062037at2759"/>
<dbReference type="SMART" id="SM00184">
    <property type="entry name" value="RING"/>
    <property type="match status" value="1"/>
</dbReference>
<evidence type="ECO:0000256" key="3">
    <source>
        <dbReference type="ARBA" id="ARBA00012483"/>
    </source>
</evidence>
<organism evidence="11 12">
    <name type="scientific">Biomphalaria glabrata</name>
    <name type="common">Bloodfluke planorb</name>
    <name type="synonym">Freshwater snail</name>
    <dbReference type="NCBI Taxonomy" id="6526"/>
    <lineage>
        <taxon>Eukaryota</taxon>
        <taxon>Metazoa</taxon>
        <taxon>Spiralia</taxon>
        <taxon>Lophotrochozoa</taxon>
        <taxon>Mollusca</taxon>
        <taxon>Gastropoda</taxon>
        <taxon>Heterobranchia</taxon>
        <taxon>Euthyneura</taxon>
        <taxon>Panpulmonata</taxon>
        <taxon>Hygrophila</taxon>
        <taxon>Lymnaeoidea</taxon>
        <taxon>Planorbidae</taxon>
        <taxon>Biomphalaria</taxon>
    </lineage>
</organism>
<dbReference type="RefSeq" id="XP_013080285.1">
    <property type="nucleotide sequence ID" value="XM_013224831.2"/>
</dbReference>
<evidence type="ECO:0000256" key="8">
    <source>
        <dbReference type="ARBA" id="ARBA00022833"/>
    </source>
</evidence>
<dbReference type="EnsemblMetazoa" id="BGLB028245-RA">
    <property type="protein sequence ID" value="BGLB028245-PA"/>
    <property type="gene ID" value="BGLB028245"/>
</dbReference>
<reference evidence="14" key="2">
    <citation type="submission" date="2025-04" db="UniProtKB">
        <authorList>
            <consortium name="RefSeq"/>
        </authorList>
    </citation>
    <scope>IDENTIFICATION</scope>
</reference>
<dbReference type="Gene3D" id="3.30.40.10">
    <property type="entry name" value="Zinc/RING finger domain, C3HC4 (zinc finger)"/>
    <property type="match status" value="1"/>
</dbReference>
<dbReference type="Proteomes" id="UP001165740">
    <property type="component" value="Chromosome 1"/>
</dbReference>
<dbReference type="InterPro" id="IPR013083">
    <property type="entry name" value="Znf_RING/FYVE/PHD"/>
</dbReference>
<dbReference type="Pfam" id="PF13639">
    <property type="entry name" value="zf-RING_2"/>
    <property type="match status" value="1"/>
</dbReference>
<dbReference type="Proteomes" id="UP000076420">
    <property type="component" value="Unassembled WGS sequence"/>
</dbReference>
<keyword evidence="5" id="KW-0479">Metal-binding</keyword>
<dbReference type="KEGG" id="bgt:106065911"/>
<keyword evidence="4" id="KW-0808">Transferase</keyword>
<evidence type="ECO:0000313" key="13">
    <source>
        <dbReference type="Proteomes" id="UP001165740"/>
    </source>
</evidence>
<dbReference type="GO" id="GO:0005737">
    <property type="term" value="C:cytoplasm"/>
    <property type="evidence" value="ECO:0007669"/>
    <property type="project" value="TreeGrafter"/>
</dbReference>
<evidence type="ECO:0000256" key="9">
    <source>
        <dbReference type="PROSITE-ProRule" id="PRU00175"/>
    </source>
</evidence>
<dbReference type="GO" id="GO:0008270">
    <property type="term" value="F:zinc ion binding"/>
    <property type="evidence" value="ECO:0007669"/>
    <property type="project" value="UniProtKB-KW"/>
</dbReference>
<dbReference type="FunFam" id="3.30.40.10:FF:000069">
    <property type="entry name" value="E3 ubiquitin-protein ligase RNF115"/>
    <property type="match status" value="1"/>
</dbReference>
<sequence length="273" mass="30206">MAEATLERQPNTFFCHQCMRVVVINIPAYTCSRCNSGFIEELERPQPSSSPSVHTSDTAAQISQVFPIFANVGTSRHRLNTPSVTRINEDFDVDLSDEDEIRSVGPNAVFHFTEPSPNLHGIINYVIQRLGTDLAGGGGRNPIILHGNPGDYAWGAGGLDAIISQLLNHLEGTGAPPAQREKIENLERVRINQTHIENTLQCSICMDDFELDLEVRKLPCDHLYHPECIIKWLEMHGTCPVCRKDLNGIDRTRNEDALDSQLFSASLDGASSS</sequence>
<dbReference type="SUPFAM" id="SSF57850">
    <property type="entry name" value="RING/U-box"/>
    <property type="match status" value="1"/>
</dbReference>
<dbReference type="PROSITE" id="PS50089">
    <property type="entry name" value="ZF_RING_2"/>
    <property type="match status" value="1"/>
</dbReference>
<dbReference type="VEuPathDB" id="VectorBase:BGLAX_049860"/>
<dbReference type="GO" id="GO:0061630">
    <property type="term" value="F:ubiquitin protein ligase activity"/>
    <property type="evidence" value="ECO:0007669"/>
    <property type="project" value="UniProtKB-EC"/>
</dbReference>
<evidence type="ECO:0000259" key="10">
    <source>
        <dbReference type="PROSITE" id="PS50089"/>
    </source>
</evidence>
<evidence type="ECO:0000256" key="4">
    <source>
        <dbReference type="ARBA" id="ARBA00022679"/>
    </source>
</evidence>
<name>A0A2C9L8K4_BIOGL</name>
<keyword evidence="7" id="KW-0833">Ubl conjugation pathway</keyword>
<dbReference type="STRING" id="6526.A0A2C9L8K4"/>
<feature type="domain" description="RING-type" evidence="10">
    <location>
        <begin position="202"/>
        <end position="243"/>
    </location>
</feature>
<evidence type="ECO:0000313" key="14">
    <source>
        <dbReference type="RefSeq" id="XP_013080285.1"/>
    </source>
</evidence>
<evidence type="ECO:0000256" key="6">
    <source>
        <dbReference type="ARBA" id="ARBA00022771"/>
    </source>
</evidence>
<evidence type="ECO:0000256" key="1">
    <source>
        <dbReference type="ARBA" id="ARBA00000900"/>
    </source>
</evidence>
<gene>
    <name evidence="11" type="primary">106065911</name>
    <name evidence="14" type="synonym">LOC106065911</name>
</gene>
<comment type="pathway">
    <text evidence="2">Protein modification; protein ubiquitination.</text>
</comment>
<evidence type="ECO:0000256" key="7">
    <source>
        <dbReference type="ARBA" id="ARBA00022786"/>
    </source>
</evidence>
<keyword evidence="8" id="KW-0862">Zinc</keyword>
<dbReference type="InterPro" id="IPR039525">
    <property type="entry name" value="RNF126-like_zinc-ribbon"/>
</dbReference>
<protein>
    <recommendedName>
        <fullName evidence="3">RING-type E3 ubiquitin transferase</fullName>
        <ecNumber evidence="3">2.3.2.27</ecNumber>
    </recommendedName>
</protein>
<comment type="catalytic activity">
    <reaction evidence="1">
        <text>S-ubiquitinyl-[E2 ubiquitin-conjugating enzyme]-L-cysteine + [acceptor protein]-L-lysine = [E2 ubiquitin-conjugating enzyme]-L-cysteine + N(6)-ubiquitinyl-[acceptor protein]-L-lysine.</text>
        <dbReference type="EC" id="2.3.2.27"/>
    </reaction>
</comment>
<proteinExistence type="predicted"/>
<keyword evidence="6 9" id="KW-0863">Zinc-finger</keyword>
<dbReference type="PANTHER" id="PTHR15710:SF243">
    <property type="entry name" value="E3 UBIQUITIN-PROTEIN LIGASE PRAJA-2 ISOFORM X1"/>
    <property type="match status" value="1"/>
</dbReference>
<evidence type="ECO:0000256" key="2">
    <source>
        <dbReference type="ARBA" id="ARBA00004906"/>
    </source>
</evidence>
<evidence type="ECO:0000256" key="5">
    <source>
        <dbReference type="ARBA" id="ARBA00022723"/>
    </source>
</evidence>
<dbReference type="PANTHER" id="PTHR15710">
    <property type="entry name" value="E3 UBIQUITIN-PROTEIN LIGASE PRAJA"/>
    <property type="match status" value="1"/>
</dbReference>
<evidence type="ECO:0000313" key="11">
    <source>
        <dbReference type="EnsemblMetazoa" id="BGLB028245-PA"/>
    </source>
</evidence>
<evidence type="ECO:0000313" key="12">
    <source>
        <dbReference type="Proteomes" id="UP000076420"/>
    </source>
</evidence>
<dbReference type="VEuPathDB" id="VectorBase:BGLB028245"/>
<keyword evidence="13" id="KW-1185">Reference proteome</keyword>
<dbReference type="GO" id="GO:0000209">
    <property type="term" value="P:protein polyubiquitination"/>
    <property type="evidence" value="ECO:0007669"/>
    <property type="project" value="UniProtKB-ARBA"/>
</dbReference>
<dbReference type="AlphaFoldDB" id="A0A2C9L8K4"/>
<dbReference type="EC" id="2.3.2.27" evidence="3"/>
<dbReference type="GeneID" id="106065911"/>